<organism evidence="1 2">
    <name type="scientific">Pseudodesulfovibrio portus</name>
    <dbReference type="NCBI Taxonomy" id="231439"/>
    <lineage>
        <taxon>Bacteria</taxon>
        <taxon>Pseudomonadati</taxon>
        <taxon>Thermodesulfobacteriota</taxon>
        <taxon>Desulfovibrionia</taxon>
        <taxon>Desulfovibrionales</taxon>
        <taxon>Desulfovibrionaceae</taxon>
    </lineage>
</organism>
<proteinExistence type="predicted"/>
<protein>
    <submittedName>
        <fullName evidence="1">Uncharacterized protein</fullName>
    </submittedName>
</protein>
<name>A0ABN6RXB2_9BACT</name>
<accession>A0ABN6RXB2</accession>
<evidence type="ECO:0000313" key="2">
    <source>
        <dbReference type="Proteomes" id="UP001061361"/>
    </source>
</evidence>
<evidence type="ECO:0000313" key="1">
    <source>
        <dbReference type="EMBL" id="BDQ34207.1"/>
    </source>
</evidence>
<dbReference type="EMBL" id="AP026708">
    <property type="protein sequence ID" value="BDQ34207.1"/>
    <property type="molecule type" value="Genomic_DNA"/>
</dbReference>
<dbReference type="Proteomes" id="UP001061361">
    <property type="component" value="Chromosome"/>
</dbReference>
<sequence length="57" mass="6167">MFSIGLAAASLFILLLGLTILRALDDRPSPNARLLCDMLSTLDNEPSDHAPFTETHA</sequence>
<keyword evidence="2" id="KW-1185">Reference proteome</keyword>
<dbReference type="RefSeq" id="WP_264981102.1">
    <property type="nucleotide sequence ID" value="NZ_AP026708.1"/>
</dbReference>
<gene>
    <name evidence="1" type="ORF">JCM14722_17490</name>
</gene>
<reference evidence="1" key="1">
    <citation type="submission" date="2022-08" db="EMBL/GenBank/DDBJ databases">
        <title>Genome Sequence of the sulphate-reducing bacterium, Pseudodesulfovibrio portus JCM14722.</title>
        <authorList>
            <person name="Kondo R."/>
            <person name="Kataoka T."/>
        </authorList>
    </citation>
    <scope>NUCLEOTIDE SEQUENCE</scope>
    <source>
        <strain evidence="1">JCM 14722</strain>
    </source>
</reference>